<dbReference type="OrthoDB" id="2375836at2"/>
<name>A0A172TIE8_9BACL</name>
<feature type="compositionally biased region" description="Basic and acidic residues" evidence="1">
    <location>
        <begin position="185"/>
        <end position="198"/>
    </location>
</feature>
<sequence length="223" mass="24231">MRKLHIIALSGLIILSTGCGPGSQESGESQVNYKEVKDMVVDILKTEEGKKAIEEAQSGETGTGMHANMLTSTDNAQISLAVKEVLTSPEYEKKIEEMMKDPKFAGDFAKTVMKGNKQLHKDLMKDPQYQKSITDLMKDPEIEKMFLDLMKGTQYRKQTMAIMQESFQSPLFRMEVLELLDKVVEKQLKPDEEKKAKESGGSSGGGEEGGGGGGGESGSGSGG</sequence>
<gene>
    <name evidence="3" type="ORF">SY83_11595</name>
</gene>
<dbReference type="NCBIfam" id="NF040801">
    <property type="entry name" value="spore_GerD"/>
    <property type="match status" value="1"/>
</dbReference>
<dbReference type="Pfam" id="PF17898">
    <property type="entry name" value="GerD"/>
    <property type="match status" value="1"/>
</dbReference>
<dbReference type="KEGG" id="pswu:SY83_11595"/>
<protein>
    <submittedName>
        <fullName evidence="3">Spore gernimation protein</fullName>
    </submittedName>
</protein>
<dbReference type="PATRIC" id="fig|1178515.4.peg.2327"/>
<evidence type="ECO:0000313" key="3">
    <source>
        <dbReference type="EMBL" id="ANE46818.1"/>
    </source>
</evidence>
<evidence type="ECO:0000256" key="1">
    <source>
        <dbReference type="SAM" id="MobiDB-lite"/>
    </source>
</evidence>
<dbReference type="PROSITE" id="PS51257">
    <property type="entry name" value="PROKAR_LIPOPROTEIN"/>
    <property type="match status" value="1"/>
</dbReference>
<accession>A0A172TIE8</accession>
<dbReference type="InterPro" id="IPR041262">
    <property type="entry name" value="GerD_central"/>
</dbReference>
<reference evidence="3 4" key="1">
    <citation type="submission" date="2015-01" db="EMBL/GenBank/DDBJ databases">
        <title>Paenibacillus swuensis/DY6/whole genome sequencing.</title>
        <authorList>
            <person name="Kim M.K."/>
            <person name="Srinivasan S."/>
            <person name="Lee J.-J."/>
        </authorList>
    </citation>
    <scope>NUCLEOTIDE SEQUENCE [LARGE SCALE GENOMIC DNA]</scope>
    <source>
        <strain evidence="3 4">DY6</strain>
    </source>
</reference>
<dbReference type="STRING" id="1178515.SY83_11595"/>
<dbReference type="RefSeq" id="WP_068606658.1">
    <property type="nucleotide sequence ID" value="NZ_CP011388.1"/>
</dbReference>
<dbReference type="EMBL" id="CP011388">
    <property type="protein sequence ID" value="ANE46818.1"/>
    <property type="molecule type" value="Genomic_DNA"/>
</dbReference>
<feature type="compositionally biased region" description="Gly residues" evidence="1">
    <location>
        <begin position="201"/>
        <end position="223"/>
    </location>
</feature>
<keyword evidence="4" id="KW-1185">Reference proteome</keyword>
<organism evidence="3 4">
    <name type="scientific">Paenibacillus swuensis</name>
    <dbReference type="NCBI Taxonomy" id="1178515"/>
    <lineage>
        <taxon>Bacteria</taxon>
        <taxon>Bacillati</taxon>
        <taxon>Bacillota</taxon>
        <taxon>Bacilli</taxon>
        <taxon>Bacillales</taxon>
        <taxon>Paenibacillaceae</taxon>
        <taxon>Paenibacillus</taxon>
    </lineage>
</organism>
<feature type="domain" description="Spore germination GerD central core" evidence="2">
    <location>
        <begin position="73"/>
        <end position="183"/>
    </location>
</feature>
<dbReference type="AlphaFoldDB" id="A0A172TIE8"/>
<proteinExistence type="predicted"/>
<evidence type="ECO:0000313" key="4">
    <source>
        <dbReference type="Proteomes" id="UP000076927"/>
    </source>
</evidence>
<evidence type="ECO:0000259" key="2">
    <source>
        <dbReference type="Pfam" id="PF17898"/>
    </source>
</evidence>
<dbReference type="Proteomes" id="UP000076927">
    <property type="component" value="Chromosome"/>
</dbReference>
<feature type="region of interest" description="Disordered" evidence="1">
    <location>
        <begin position="185"/>
        <end position="223"/>
    </location>
</feature>